<proteinExistence type="predicted"/>
<keyword evidence="1" id="KW-1133">Transmembrane helix</keyword>
<dbReference type="PATRIC" id="fig|1261556.5.peg.459"/>
<gene>
    <name evidence="2" type="ORF">BN444_03619</name>
</gene>
<evidence type="ECO:0000313" key="3">
    <source>
        <dbReference type="Proteomes" id="UP000093071"/>
    </source>
</evidence>
<reference evidence="3" key="1">
    <citation type="submission" date="2016-07" db="EMBL/GenBank/DDBJ databases">
        <authorList>
            <person name="Jaenicke Sebastian"/>
        </authorList>
    </citation>
    <scope>NUCLEOTIDE SEQUENCE [LARGE SCALE GENOMIC DNA]</scope>
</reference>
<evidence type="ECO:0000256" key="1">
    <source>
        <dbReference type="SAM" id="Phobius"/>
    </source>
</evidence>
<feature type="transmembrane region" description="Helical" evidence="1">
    <location>
        <begin position="21"/>
        <end position="41"/>
    </location>
</feature>
<organism evidence="2 3">
    <name type="scientific">Xanthomonas translucens pv. translucens DSM 18974</name>
    <dbReference type="NCBI Taxonomy" id="1261556"/>
    <lineage>
        <taxon>Bacteria</taxon>
        <taxon>Pseudomonadati</taxon>
        <taxon>Pseudomonadota</taxon>
        <taxon>Gammaproteobacteria</taxon>
        <taxon>Lysobacterales</taxon>
        <taxon>Lysobacteraceae</taxon>
        <taxon>Xanthomonas</taxon>
        <taxon>Xanthomonas translucens group</taxon>
    </lineage>
</organism>
<evidence type="ECO:0000313" key="2">
    <source>
        <dbReference type="EMBL" id="SCB03252.1"/>
    </source>
</evidence>
<dbReference type="Proteomes" id="UP000093071">
    <property type="component" value="Chromosome I"/>
</dbReference>
<name>A0A1C3TJ23_XANCT</name>
<keyword evidence="1" id="KW-0812">Transmembrane</keyword>
<sequence length="43" mass="4610">MTAQTPLDDLALRRKRAVRTALLIGAIAVLIYAGFILSGILGR</sequence>
<keyword evidence="1" id="KW-0472">Membrane</keyword>
<dbReference type="GeneID" id="79676464"/>
<dbReference type="RefSeq" id="WP_003471848.1">
    <property type="nucleotide sequence ID" value="NZ_LT604072.1"/>
</dbReference>
<dbReference type="AlphaFoldDB" id="A0A1C3TJ23"/>
<accession>A0A1C3TJ23</accession>
<protein>
    <submittedName>
        <fullName evidence="2">Hypothetical membrane protein</fullName>
    </submittedName>
</protein>
<dbReference type="EMBL" id="LT604072">
    <property type="protein sequence ID" value="SCB03252.1"/>
    <property type="molecule type" value="Genomic_DNA"/>
</dbReference>